<organism evidence="8 9">
    <name type="scientific">Cerrena zonata</name>
    <dbReference type="NCBI Taxonomy" id="2478898"/>
    <lineage>
        <taxon>Eukaryota</taxon>
        <taxon>Fungi</taxon>
        <taxon>Dikarya</taxon>
        <taxon>Basidiomycota</taxon>
        <taxon>Agaricomycotina</taxon>
        <taxon>Agaricomycetes</taxon>
        <taxon>Polyporales</taxon>
        <taxon>Cerrenaceae</taxon>
        <taxon>Cerrena</taxon>
    </lineage>
</organism>
<gene>
    <name evidence="8" type="ORF">QCA50_004223</name>
</gene>
<comment type="similarity">
    <text evidence="1 5">Belongs to the PP2C family.</text>
</comment>
<dbReference type="Gene3D" id="3.60.40.10">
    <property type="entry name" value="PPM-type phosphatase domain"/>
    <property type="match status" value="1"/>
</dbReference>
<feature type="compositionally biased region" description="Polar residues" evidence="6">
    <location>
        <begin position="1"/>
        <end position="11"/>
    </location>
</feature>
<dbReference type="Proteomes" id="UP001385951">
    <property type="component" value="Unassembled WGS sequence"/>
</dbReference>
<evidence type="ECO:0000256" key="5">
    <source>
        <dbReference type="RuleBase" id="RU003465"/>
    </source>
</evidence>
<sequence>MSPVPTDSSPNVAPISQHVTAPSNDASLPSQLSFKCAVTDEKGPRRFMEDAHSIVVPFAGVRGQGFFAIFDGHAGKQAAEWCGQNFSLRLLETLRTKPNSPIPDVLNYTFHDVDTKLSKMTEESDGKMHSGCTAVTAFLRLEDADGKQSFLPPSFDPFQSSLDMIEAGSDESDSNSHTGGHTDEHKKKSSKSKIKNAFRHIGGSSRSSQNNSSDASSSHSNQTSTPSPTQDKDDQIYTPVTASNIRRVLYCANAGDARGVLCRSGKAVRLTYDHKGTDKQEAKRIVDAGGFVMSGRVNGVLAVTRSLGDSSMKEFVVGAPYTTETELSEEDEFLILACDGLWDVLQDQEAVAQVRHIADPAEAAKSLMDQAYAKYSTDNVTVLVIRFRNPPS</sequence>
<evidence type="ECO:0000256" key="4">
    <source>
        <dbReference type="ARBA" id="ARBA00022912"/>
    </source>
</evidence>
<dbReference type="PANTHER" id="PTHR13832:SF837">
    <property type="entry name" value="PROTEIN PHOSPHATASE 2C-LIKE DOMAIN-CONTAINING PROTEIN 1"/>
    <property type="match status" value="1"/>
</dbReference>
<evidence type="ECO:0000256" key="3">
    <source>
        <dbReference type="ARBA" id="ARBA00022801"/>
    </source>
</evidence>
<evidence type="ECO:0000256" key="2">
    <source>
        <dbReference type="ARBA" id="ARBA00022723"/>
    </source>
</evidence>
<dbReference type="CDD" id="cd00143">
    <property type="entry name" value="PP2Cc"/>
    <property type="match status" value="1"/>
</dbReference>
<dbReference type="InterPro" id="IPR036457">
    <property type="entry name" value="PPM-type-like_dom_sf"/>
</dbReference>
<dbReference type="SMART" id="SM00331">
    <property type="entry name" value="PP2C_SIG"/>
    <property type="match status" value="1"/>
</dbReference>
<evidence type="ECO:0000256" key="6">
    <source>
        <dbReference type="SAM" id="MobiDB-lite"/>
    </source>
</evidence>
<keyword evidence="3 5" id="KW-0378">Hydrolase</keyword>
<evidence type="ECO:0000313" key="9">
    <source>
        <dbReference type="Proteomes" id="UP001385951"/>
    </source>
</evidence>
<proteinExistence type="inferred from homology"/>
<keyword evidence="4 5" id="KW-0904">Protein phosphatase</keyword>
<evidence type="ECO:0000259" key="7">
    <source>
        <dbReference type="PROSITE" id="PS51746"/>
    </source>
</evidence>
<name>A0AAW0GRI5_9APHY</name>
<feature type="domain" description="PPM-type phosphatase" evidence="7">
    <location>
        <begin position="35"/>
        <end position="387"/>
    </location>
</feature>
<keyword evidence="2" id="KW-0479">Metal-binding</keyword>
<feature type="region of interest" description="Disordered" evidence="6">
    <location>
        <begin position="1"/>
        <end position="28"/>
    </location>
</feature>
<dbReference type="GO" id="GO:0004722">
    <property type="term" value="F:protein serine/threonine phosphatase activity"/>
    <property type="evidence" value="ECO:0007669"/>
    <property type="project" value="InterPro"/>
</dbReference>
<dbReference type="InterPro" id="IPR015655">
    <property type="entry name" value="PP2C"/>
</dbReference>
<accession>A0AAW0GRI5</accession>
<dbReference type="PROSITE" id="PS01032">
    <property type="entry name" value="PPM_1"/>
    <property type="match status" value="1"/>
</dbReference>
<feature type="compositionally biased region" description="Low complexity" evidence="6">
    <location>
        <begin position="204"/>
        <end position="229"/>
    </location>
</feature>
<feature type="compositionally biased region" description="Polar residues" evidence="6">
    <location>
        <begin position="17"/>
        <end position="28"/>
    </location>
</feature>
<evidence type="ECO:0000313" key="8">
    <source>
        <dbReference type="EMBL" id="KAK7692592.1"/>
    </source>
</evidence>
<dbReference type="SUPFAM" id="SSF81606">
    <property type="entry name" value="PP2C-like"/>
    <property type="match status" value="2"/>
</dbReference>
<dbReference type="AlphaFoldDB" id="A0AAW0GRI5"/>
<comment type="caution">
    <text evidence="8">The sequence shown here is derived from an EMBL/GenBank/DDBJ whole genome shotgun (WGS) entry which is preliminary data.</text>
</comment>
<keyword evidence="9" id="KW-1185">Reference proteome</keyword>
<dbReference type="SMART" id="SM00332">
    <property type="entry name" value="PP2Cc"/>
    <property type="match status" value="1"/>
</dbReference>
<evidence type="ECO:0000256" key="1">
    <source>
        <dbReference type="ARBA" id="ARBA00006702"/>
    </source>
</evidence>
<dbReference type="InterPro" id="IPR000222">
    <property type="entry name" value="PP2C_BS"/>
</dbReference>
<dbReference type="EMBL" id="JASBNA010000004">
    <property type="protein sequence ID" value="KAK7692592.1"/>
    <property type="molecule type" value="Genomic_DNA"/>
</dbReference>
<dbReference type="PANTHER" id="PTHR13832">
    <property type="entry name" value="PROTEIN PHOSPHATASE 2C"/>
    <property type="match status" value="1"/>
</dbReference>
<reference evidence="8 9" key="1">
    <citation type="submission" date="2022-09" db="EMBL/GenBank/DDBJ databases">
        <authorList>
            <person name="Palmer J.M."/>
        </authorList>
    </citation>
    <scope>NUCLEOTIDE SEQUENCE [LARGE SCALE GENOMIC DNA]</scope>
    <source>
        <strain evidence="8 9">DSM 7382</strain>
    </source>
</reference>
<feature type="compositionally biased region" description="Basic residues" evidence="6">
    <location>
        <begin position="187"/>
        <end position="198"/>
    </location>
</feature>
<dbReference type="GO" id="GO:0046872">
    <property type="term" value="F:metal ion binding"/>
    <property type="evidence" value="ECO:0007669"/>
    <property type="project" value="UniProtKB-KW"/>
</dbReference>
<dbReference type="InterPro" id="IPR001932">
    <property type="entry name" value="PPM-type_phosphatase-like_dom"/>
</dbReference>
<feature type="region of interest" description="Disordered" evidence="6">
    <location>
        <begin position="167"/>
        <end position="237"/>
    </location>
</feature>
<protein>
    <recommendedName>
        <fullName evidence="7">PPM-type phosphatase domain-containing protein</fullName>
    </recommendedName>
</protein>
<dbReference type="PROSITE" id="PS51746">
    <property type="entry name" value="PPM_2"/>
    <property type="match status" value="1"/>
</dbReference>
<dbReference type="Pfam" id="PF00481">
    <property type="entry name" value="PP2C"/>
    <property type="match status" value="2"/>
</dbReference>